<sequence>MESRIWTVGRWPAGVWSGGGSRNDPDYSECEVYLIPAESLDKAKKKAQAIRARLVKKGATLPSQLEPYKAS</sequence>
<proteinExistence type="predicted"/>
<organism evidence="1 2">
    <name type="scientific">Pseudomonas putida</name>
    <name type="common">Arthrobacter siderocapsulatus</name>
    <dbReference type="NCBI Taxonomy" id="303"/>
    <lineage>
        <taxon>Bacteria</taxon>
        <taxon>Pseudomonadati</taxon>
        <taxon>Pseudomonadota</taxon>
        <taxon>Gammaproteobacteria</taxon>
        <taxon>Pseudomonadales</taxon>
        <taxon>Pseudomonadaceae</taxon>
        <taxon>Pseudomonas</taxon>
    </lineage>
</organism>
<dbReference type="Proteomes" id="UP000218731">
    <property type="component" value="Plasmid pKF715A"/>
</dbReference>
<name>A0A1L7NMT9_PSEPU</name>
<evidence type="ECO:0000313" key="2">
    <source>
        <dbReference type="Proteomes" id="UP000218731"/>
    </source>
</evidence>
<protein>
    <submittedName>
        <fullName evidence="1">Uncharacterized protein</fullName>
    </submittedName>
</protein>
<reference evidence="1 2" key="1">
    <citation type="submission" date="2015-11" db="EMBL/GenBank/DDBJ databases">
        <title>Complete genome sequencing of a biphenyl-degrading bacterium, Pseudomonas putida KF715 (=NBRC110667).</title>
        <authorList>
            <person name="Suenaga H."/>
            <person name="Fujihara N."/>
            <person name="Watanabe T."/>
            <person name="Hirose J."/>
            <person name="Kimura N."/>
            <person name="Yamazoe A."/>
            <person name="Hosoyama A."/>
            <person name="Shimodaira J."/>
            <person name="Furukawa K."/>
        </authorList>
    </citation>
    <scope>NUCLEOTIDE SEQUENCE [LARGE SCALE GENOMIC DNA]</scope>
    <source>
        <strain evidence="1 2">KF715</strain>
        <plasmid evidence="2">Plasmid pkf715a dna</plasmid>
    </source>
</reference>
<evidence type="ECO:0000313" key="1">
    <source>
        <dbReference type="EMBL" id="BAW26757.1"/>
    </source>
</evidence>
<accession>A0A1L7NMT9</accession>
<gene>
    <name evidence="1" type="ORF">KF715C_pA2520</name>
</gene>
<geneLocation type="plasmid" evidence="2">
    <name>pkf715a dna</name>
</geneLocation>
<keyword evidence="1" id="KW-0614">Plasmid</keyword>
<dbReference type="AlphaFoldDB" id="A0A1L7NMT9"/>
<dbReference type="EMBL" id="AP015030">
    <property type="protein sequence ID" value="BAW26757.1"/>
    <property type="molecule type" value="Genomic_DNA"/>
</dbReference>